<dbReference type="InterPro" id="IPR050865">
    <property type="entry name" value="BEACH_Domain"/>
</dbReference>
<dbReference type="SMART" id="SM00320">
    <property type="entry name" value="WD40"/>
    <property type="match status" value="3"/>
</dbReference>
<dbReference type="EMBL" id="BRXY01000177">
    <property type="protein sequence ID" value="GMH74225.1"/>
    <property type="molecule type" value="Genomic_DNA"/>
</dbReference>
<feature type="domain" description="BEACH-type PH" evidence="3">
    <location>
        <begin position="187"/>
        <end position="327"/>
    </location>
</feature>
<dbReference type="PROSITE" id="PS51783">
    <property type="entry name" value="PH_BEACH"/>
    <property type="match status" value="1"/>
</dbReference>
<dbReference type="Pfam" id="PF02138">
    <property type="entry name" value="Beach"/>
    <property type="match status" value="1"/>
</dbReference>
<dbReference type="Gene3D" id="1.10.1540.10">
    <property type="entry name" value="BEACH domain"/>
    <property type="match status" value="1"/>
</dbReference>
<dbReference type="InterPro" id="IPR023362">
    <property type="entry name" value="PH-BEACH_dom"/>
</dbReference>
<dbReference type="AlphaFoldDB" id="A0A9W7EDN3"/>
<protein>
    <submittedName>
        <fullName evidence="4">Uncharacterized protein</fullName>
    </submittedName>
</protein>
<feature type="compositionally biased region" description="Pro residues" evidence="1">
    <location>
        <begin position="756"/>
        <end position="776"/>
    </location>
</feature>
<reference evidence="5" key="1">
    <citation type="journal article" date="2023" name="Commun. Biol.">
        <title>Genome analysis of Parmales, the sister group of diatoms, reveals the evolutionary specialization of diatoms from phago-mixotrophs to photoautotrophs.</title>
        <authorList>
            <person name="Ban H."/>
            <person name="Sato S."/>
            <person name="Yoshikawa S."/>
            <person name="Yamada K."/>
            <person name="Nakamura Y."/>
            <person name="Ichinomiya M."/>
            <person name="Sato N."/>
            <person name="Blanc-Mathieu R."/>
            <person name="Endo H."/>
            <person name="Kuwata A."/>
            <person name="Ogata H."/>
        </authorList>
    </citation>
    <scope>NUCLEOTIDE SEQUENCE [LARGE SCALE GENOMIC DNA]</scope>
    <source>
        <strain evidence="5">NIES 3701</strain>
    </source>
</reference>
<proteinExistence type="predicted"/>
<dbReference type="InterPro" id="IPR036372">
    <property type="entry name" value="BEACH_dom_sf"/>
</dbReference>
<dbReference type="SUPFAM" id="SSF81837">
    <property type="entry name" value="BEACH domain"/>
    <property type="match status" value="1"/>
</dbReference>
<dbReference type="InterPro" id="IPR001680">
    <property type="entry name" value="WD40_rpt"/>
</dbReference>
<name>A0A9W7EDN3_9STRA</name>
<feature type="compositionally biased region" description="Pro residues" evidence="1">
    <location>
        <begin position="736"/>
        <end position="748"/>
    </location>
</feature>
<comment type="caution">
    <text evidence="4">The sequence shown here is derived from an EMBL/GenBank/DDBJ whole genome shotgun (WGS) entry which is preliminary data.</text>
</comment>
<dbReference type="InterPro" id="IPR036322">
    <property type="entry name" value="WD40_repeat_dom_sf"/>
</dbReference>
<evidence type="ECO:0000259" key="2">
    <source>
        <dbReference type="PROSITE" id="PS50197"/>
    </source>
</evidence>
<sequence>MSSACPFHPLLLAYQERPLLTYTVSVPSCPSAASSAASSAKLTICTRSLVLITQTSDIPFLPSPDPANKIKITSNLIKFPYSNISSLKSTLTGSSSSSNSTLTLSDITSYLILHPPNAGLSQPVLPHKIVKLSTPFSLSITFAHTDISSDTPLYKSLVQLYKGEVKTEEEEQDNILTRAPEKPTEDVISSKIHRSVTETKLNEVLPVSITLPLQTLSNYFLSVTTQNLYILTPSHTIYKTIPMNKVKRVALRYNKLQDLGLEIFISNVTSPTLLAYKPCPTNKSYIIPTAPSLKKNTDDYWTYKCTSSILLNFPTPSSRNSVLSSLKPLTNCCVDTSKSRVTQLYSAYLRNTISNYTYLWLLNSASGRSCNDLSRYPIYPWIRSSTRDLSKPVGALNPTRLSQFKSRRVGMKDMEGFEHSHFLYGTFYSNAGYSLFYLVRSKPVEVICLQGGSYDHADRSFFSYDKTWKSCLENNADLKELIPEFYNTDDESVSKGGRFLLNVSDLPLGRLQSGEKVDDVVLPEDVKSSRAFVRKNRKELEEAEIGGWIDLVFGCAQRGEEAERRDNVFVASVYYTEDDLKLADEETRTRMIMETEEFGVCPDVLFVMEHGRRGEGAEEDGMWIAAVATDSCGRERSFNGNGSGTPGRKSDVKFEGGATPKRDSTMEEVTSISTPPAPNPTLKTASTPSTMQTPSKQSFGDEAKGKAKAWLSSFGFNTPSKDKKAASSPSPQEIQPNPPQNLVPPPVPSLSALTPAPAPTFAPTSTPTPAPAPPFAPETNPSSYKVSSPAFLPSTSPHVSLTLTLLHSSSSLHTDSITSILVSPSLSVFTASRDGSTKSFTKDLNLITEVHSSMPVSDATLFEDGTIACSGYDDSISLYSSDLVPISKFIAHDDATSSVEKCCVRGPEMLYVTGGWDCIVKLWVNEVCKVELYDCEEAVVNVEGREVSGDGILVIAGEESGKGRGWLVTREGGQKVVGQIDGNVIKVIHKEGGDIRFLTGGSDGVLNLYEYVEARGGAAGHFVKVASENVRSGVRVIDTDGKHAVVGCGDGGLRVCELNDDGIVVVKTFSSVGQNTGVSSLKAWGGEDGGAGIIVGTDDGGVSAWKLH</sequence>
<dbReference type="Gene3D" id="2.130.10.10">
    <property type="entry name" value="YVTN repeat-like/Quinoprotein amine dehydrogenase"/>
    <property type="match status" value="2"/>
</dbReference>
<evidence type="ECO:0000256" key="1">
    <source>
        <dbReference type="SAM" id="MobiDB-lite"/>
    </source>
</evidence>
<evidence type="ECO:0000313" key="5">
    <source>
        <dbReference type="Proteomes" id="UP001165085"/>
    </source>
</evidence>
<dbReference type="SUPFAM" id="SSF50978">
    <property type="entry name" value="WD40 repeat-like"/>
    <property type="match status" value="1"/>
</dbReference>
<organism evidence="4 5">
    <name type="scientific">Triparma strigata</name>
    <dbReference type="NCBI Taxonomy" id="1606541"/>
    <lineage>
        <taxon>Eukaryota</taxon>
        <taxon>Sar</taxon>
        <taxon>Stramenopiles</taxon>
        <taxon>Ochrophyta</taxon>
        <taxon>Bolidophyceae</taxon>
        <taxon>Parmales</taxon>
        <taxon>Triparmaceae</taxon>
        <taxon>Triparma</taxon>
    </lineage>
</organism>
<feature type="region of interest" description="Disordered" evidence="1">
    <location>
        <begin position="634"/>
        <end position="788"/>
    </location>
</feature>
<dbReference type="PROSITE" id="PS50197">
    <property type="entry name" value="BEACH"/>
    <property type="match status" value="1"/>
</dbReference>
<feature type="compositionally biased region" description="Polar residues" evidence="1">
    <location>
        <begin position="681"/>
        <end position="698"/>
    </location>
</feature>
<gene>
    <name evidence="4" type="ORF">TrST_g14005</name>
</gene>
<dbReference type="SMART" id="SM01026">
    <property type="entry name" value="Beach"/>
    <property type="match status" value="1"/>
</dbReference>
<dbReference type="InterPro" id="IPR015943">
    <property type="entry name" value="WD40/YVTN_repeat-like_dom_sf"/>
</dbReference>
<feature type="domain" description="BEACH" evidence="2">
    <location>
        <begin position="333"/>
        <end position="613"/>
    </location>
</feature>
<dbReference type="InterPro" id="IPR000409">
    <property type="entry name" value="BEACH_dom"/>
</dbReference>
<evidence type="ECO:0000259" key="3">
    <source>
        <dbReference type="PROSITE" id="PS51783"/>
    </source>
</evidence>
<feature type="compositionally biased region" description="Basic and acidic residues" evidence="1">
    <location>
        <begin position="648"/>
        <end position="665"/>
    </location>
</feature>
<keyword evidence="5" id="KW-1185">Reference proteome</keyword>
<dbReference type="Proteomes" id="UP001165085">
    <property type="component" value="Unassembled WGS sequence"/>
</dbReference>
<dbReference type="OrthoDB" id="26681at2759"/>
<evidence type="ECO:0000313" key="4">
    <source>
        <dbReference type="EMBL" id="GMH74225.1"/>
    </source>
</evidence>
<dbReference type="PANTHER" id="PTHR13743">
    <property type="entry name" value="BEIGE/BEACH-RELATED"/>
    <property type="match status" value="1"/>
</dbReference>
<dbReference type="PANTHER" id="PTHR13743:SF123">
    <property type="entry name" value="PROTEIN FAN"/>
    <property type="match status" value="1"/>
</dbReference>
<accession>A0A9W7EDN3</accession>
<dbReference type="CDD" id="cd06071">
    <property type="entry name" value="Beach"/>
    <property type="match status" value="1"/>
</dbReference>